<dbReference type="GO" id="GO:0022857">
    <property type="term" value="F:transmembrane transporter activity"/>
    <property type="evidence" value="ECO:0007669"/>
    <property type="project" value="InterPro"/>
</dbReference>
<dbReference type="EMBL" id="CACRXK020009027">
    <property type="protein sequence ID" value="CAB4016223.1"/>
    <property type="molecule type" value="Genomic_DNA"/>
</dbReference>
<evidence type="ECO:0000256" key="3">
    <source>
        <dbReference type="ARBA" id="ARBA00022475"/>
    </source>
</evidence>
<name>A0A7D9IYA3_PARCT</name>
<comment type="caution">
    <text evidence="7">The sequence shown here is derived from an EMBL/GenBank/DDBJ whole genome shotgun (WGS) entry which is preliminary data.</text>
</comment>
<dbReference type="OrthoDB" id="1045822at2759"/>
<keyword evidence="2" id="KW-0813">Transport</keyword>
<evidence type="ECO:0000256" key="4">
    <source>
        <dbReference type="ARBA" id="ARBA00022692"/>
    </source>
</evidence>
<evidence type="ECO:0000256" key="1">
    <source>
        <dbReference type="ARBA" id="ARBA00004651"/>
    </source>
</evidence>
<evidence type="ECO:0000256" key="2">
    <source>
        <dbReference type="ARBA" id="ARBA00022448"/>
    </source>
</evidence>
<evidence type="ECO:0000313" key="7">
    <source>
        <dbReference type="EMBL" id="CAB4016223.1"/>
    </source>
</evidence>
<reference evidence="7" key="1">
    <citation type="submission" date="2020-04" db="EMBL/GenBank/DDBJ databases">
        <authorList>
            <person name="Alioto T."/>
            <person name="Alioto T."/>
            <person name="Gomez Garrido J."/>
        </authorList>
    </citation>
    <scope>NUCLEOTIDE SEQUENCE</scope>
    <source>
        <strain evidence="7">A484AB</strain>
    </source>
</reference>
<sequence length="741" mass="82910">MCEEVKHSCFKGSQYFAALNRCCLIRTTWPWAKVEGNILNILAKVNPIVTILSAVIIWGFVAWCVSDPDGASFHMGKIKTWITATFTWFYVSSVNILIIFLLYLYFSKYGDLKLGKDDEKPEFSDGSYFTMLFAAGIGIGLFYFSVSEPISHYAPGKKYGNRYWGRYSDNQKAQDAMNLTFYHWGFHGWVVYSVTGLLMSIVTYRKGLPMTIRSCFYPLVGDRIFGYFGDMIDIFSVVSTMFGVCTSLGFGVMSLNAGLNRLNSNISESTTNQIIIIWGVTVVATISVVSGLKVGIRRLSELCFCLGMFLMLFVFFHDDSWFLLNLYVQSLGYYLQSLVQLAFHTEAFAQLGNAPDGREAQQWMDSWTIFYWGWWVAFCPFVGMFIAKISRGRTIRNFLNATLTAPVIYIFMWFCIFGGAGLKMERDAINAGVNCSVSPYVEVEGNKLYQLSCRKDTQQFFDLLEQYGDNLGYVLNVITVIGIVLYFVTSSDSGSLVIDCLSANGNPEPPVVQRIFWALTEGACATALLKAGGKAALTALQTVAIAAGLPYLAILLFMCVSIWQCVKEEAGDIDPNAETFAVSLFDVFDNPSIHGLERFLVAVLAPWWPAGRAAGKVYNKSSWSYMLIMAVLFYGWILFEILQVVDSGLAYVGWAVLCGFFAYVVGIRSSIREDGNIPGSLVSDSLMVMFLYFLAVDQMDKHMLIAEQQKKEDPDCPMENKTADIVMENGDAKTFESTTFV</sequence>
<dbReference type="Pfam" id="PF02028">
    <property type="entry name" value="BCCT"/>
    <property type="match status" value="1"/>
</dbReference>
<keyword evidence="8" id="KW-1185">Reference proteome</keyword>
<dbReference type="AlphaFoldDB" id="A0A7D9IYA3"/>
<dbReference type="PROSITE" id="PS01303">
    <property type="entry name" value="BCCT"/>
    <property type="match status" value="1"/>
</dbReference>
<evidence type="ECO:0000256" key="5">
    <source>
        <dbReference type="ARBA" id="ARBA00022989"/>
    </source>
</evidence>
<evidence type="ECO:0000313" key="8">
    <source>
        <dbReference type="Proteomes" id="UP001152795"/>
    </source>
</evidence>
<proteinExistence type="predicted"/>
<dbReference type="NCBIfam" id="TIGR00842">
    <property type="entry name" value="bcct"/>
    <property type="match status" value="1"/>
</dbReference>
<gene>
    <name evidence="7" type="ORF">PACLA_8A024751</name>
</gene>
<dbReference type="PANTHER" id="PTHR30047:SF7">
    <property type="entry name" value="HIGH-AFFINITY CHOLINE TRANSPORT PROTEIN"/>
    <property type="match status" value="1"/>
</dbReference>
<dbReference type="PANTHER" id="PTHR30047">
    <property type="entry name" value="HIGH-AFFINITY CHOLINE TRANSPORT PROTEIN-RELATED"/>
    <property type="match status" value="1"/>
</dbReference>
<comment type="subcellular location">
    <subcellularLocation>
        <location evidence="1">Cell membrane</location>
        <topology evidence="1">Multi-pass membrane protein</topology>
    </subcellularLocation>
</comment>
<keyword evidence="4" id="KW-0812">Transmembrane</keyword>
<dbReference type="Proteomes" id="UP001152795">
    <property type="component" value="Unassembled WGS sequence"/>
</dbReference>
<keyword evidence="3" id="KW-1003">Cell membrane</keyword>
<organism evidence="7 8">
    <name type="scientific">Paramuricea clavata</name>
    <name type="common">Red gorgonian</name>
    <name type="synonym">Violescent sea-whip</name>
    <dbReference type="NCBI Taxonomy" id="317549"/>
    <lineage>
        <taxon>Eukaryota</taxon>
        <taxon>Metazoa</taxon>
        <taxon>Cnidaria</taxon>
        <taxon>Anthozoa</taxon>
        <taxon>Octocorallia</taxon>
        <taxon>Malacalcyonacea</taxon>
        <taxon>Plexauridae</taxon>
        <taxon>Paramuricea</taxon>
    </lineage>
</organism>
<accession>A0A7D9IYA3</accession>
<keyword evidence="5" id="KW-1133">Transmembrane helix</keyword>
<protein>
    <submittedName>
        <fullName evidence="7">High-affinity choline transport</fullName>
    </submittedName>
</protein>
<dbReference type="InterPro" id="IPR018093">
    <property type="entry name" value="BCCT_CS"/>
</dbReference>
<dbReference type="InterPro" id="IPR000060">
    <property type="entry name" value="BCCT_transptr"/>
</dbReference>
<evidence type="ECO:0000256" key="6">
    <source>
        <dbReference type="ARBA" id="ARBA00023136"/>
    </source>
</evidence>
<keyword evidence="6" id="KW-0472">Membrane</keyword>
<dbReference type="GO" id="GO:0005886">
    <property type="term" value="C:plasma membrane"/>
    <property type="evidence" value="ECO:0007669"/>
    <property type="project" value="UniProtKB-SubCell"/>
</dbReference>